<dbReference type="PANTHER" id="PTHR23407:SF1">
    <property type="entry name" value="5-FORMYLTETRAHYDROFOLATE CYCLO-LIGASE"/>
    <property type="match status" value="1"/>
</dbReference>
<dbReference type="InterPro" id="IPR037171">
    <property type="entry name" value="NagB/RpiA_transferase-like"/>
</dbReference>
<evidence type="ECO:0008006" key="5">
    <source>
        <dbReference type="Google" id="ProtNLM"/>
    </source>
</evidence>
<proteinExistence type="inferred from homology"/>
<keyword evidence="2" id="KW-0547">Nucleotide-binding</keyword>
<comment type="similarity">
    <text evidence="1">Belongs to the 5-formyltetrahydrofolate cyclo-ligase family.</text>
</comment>
<dbReference type="InterPro" id="IPR024185">
    <property type="entry name" value="FTHF_cligase-like_sf"/>
</dbReference>
<evidence type="ECO:0000256" key="1">
    <source>
        <dbReference type="ARBA" id="ARBA00010638"/>
    </source>
</evidence>
<evidence type="ECO:0000313" key="4">
    <source>
        <dbReference type="EMBL" id="KKN44163.1"/>
    </source>
</evidence>
<dbReference type="GO" id="GO:0030272">
    <property type="term" value="F:5-formyltetrahydrofolate cyclo-ligase activity"/>
    <property type="evidence" value="ECO:0007669"/>
    <property type="project" value="TreeGrafter"/>
</dbReference>
<dbReference type="Gene3D" id="3.40.50.10420">
    <property type="entry name" value="NagB/RpiA/CoA transferase-like"/>
    <property type="match status" value="1"/>
</dbReference>
<dbReference type="GO" id="GO:0009396">
    <property type="term" value="P:folic acid-containing compound biosynthetic process"/>
    <property type="evidence" value="ECO:0007669"/>
    <property type="project" value="TreeGrafter"/>
</dbReference>
<evidence type="ECO:0000256" key="3">
    <source>
        <dbReference type="ARBA" id="ARBA00022840"/>
    </source>
</evidence>
<keyword evidence="3" id="KW-0067">ATP-binding</keyword>
<accession>A0A0F9TRY4</accession>
<dbReference type="GO" id="GO:0005524">
    <property type="term" value="F:ATP binding"/>
    <property type="evidence" value="ECO:0007669"/>
    <property type="project" value="UniProtKB-KW"/>
</dbReference>
<dbReference type="InterPro" id="IPR002698">
    <property type="entry name" value="FTHF_cligase"/>
</dbReference>
<sequence length="219" mass="24053">MTDDQPSGGSAPCFAHMVVGGYSIDPDTWQDVSRFRRAERTRLLAARALSSTARQSATDTLIQALVSEVPFVSGSKLAVYWPIRGEPDLREWMISAHKAGVAVLLPVVTEKGAPLEFHHWQPDCRMARGIWNILVPADGAPDVPDIVVSPLVGVDQQLYRLGNGGGYYDRTLALLSPTPRVIGVGFDGCRLPSVFPMPWDIRMDTVILSNGDIYHQRDD</sequence>
<protein>
    <recommendedName>
        <fullName evidence="5">5-formyltetrahydrofolate cyclo-ligase</fullName>
    </recommendedName>
</protein>
<dbReference type="PANTHER" id="PTHR23407">
    <property type="entry name" value="ATPASE INHIBITOR/5-FORMYLTETRAHYDROFOLATE CYCLO-LIGASE"/>
    <property type="match status" value="1"/>
</dbReference>
<evidence type="ECO:0000256" key="2">
    <source>
        <dbReference type="ARBA" id="ARBA00022741"/>
    </source>
</evidence>
<dbReference type="EMBL" id="LAZR01001466">
    <property type="protein sequence ID" value="KKN44163.1"/>
    <property type="molecule type" value="Genomic_DNA"/>
</dbReference>
<reference evidence="4" key="1">
    <citation type="journal article" date="2015" name="Nature">
        <title>Complex archaea that bridge the gap between prokaryotes and eukaryotes.</title>
        <authorList>
            <person name="Spang A."/>
            <person name="Saw J.H."/>
            <person name="Jorgensen S.L."/>
            <person name="Zaremba-Niedzwiedzka K."/>
            <person name="Martijn J."/>
            <person name="Lind A.E."/>
            <person name="van Eijk R."/>
            <person name="Schleper C."/>
            <person name="Guy L."/>
            <person name="Ettema T.J."/>
        </authorList>
    </citation>
    <scope>NUCLEOTIDE SEQUENCE</scope>
</reference>
<comment type="caution">
    <text evidence="4">The sequence shown here is derived from an EMBL/GenBank/DDBJ whole genome shotgun (WGS) entry which is preliminary data.</text>
</comment>
<gene>
    <name evidence="4" type="ORF">LCGC14_0695910</name>
</gene>
<dbReference type="AlphaFoldDB" id="A0A0F9TRY4"/>
<dbReference type="NCBIfam" id="TIGR02727">
    <property type="entry name" value="MTHFS_bact"/>
    <property type="match status" value="1"/>
</dbReference>
<name>A0A0F9TRY4_9ZZZZ</name>
<dbReference type="Pfam" id="PF01812">
    <property type="entry name" value="5-FTHF_cyc-lig"/>
    <property type="match status" value="1"/>
</dbReference>
<dbReference type="GO" id="GO:0035999">
    <property type="term" value="P:tetrahydrofolate interconversion"/>
    <property type="evidence" value="ECO:0007669"/>
    <property type="project" value="TreeGrafter"/>
</dbReference>
<organism evidence="4">
    <name type="scientific">marine sediment metagenome</name>
    <dbReference type="NCBI Taxonomy" id="412755"/>
    <lineage>
        <taxon>unclassified sequences</taxon>
        <taxon>metagenomes</taxon>
        <taxon>ecological metagenomes</taxon>
    </lineage>
</organism>
<dbReference type="SUPFAM" id="SSF100950">
    <property type="entry name" value="NagB/RpiA/CoA transferase-like"/>
    <property type="match status" value="1"/>
</dbReference>